<dbReference type="STRING" id="98765.A0A2R6NR24"/>
<protein>
    <recommendedName>
        <fullName evidence="1">Reverse transcriptase domain-containing protein</fullName>
    </recommendedName>
</protein>
<dbReference type="Pfam" id="PF00078">
    <property type="entry name" value="RVT_1"/>
    <property type="match status" value="1"/>
</dbReference>
<dbReference type="SUPFAM" id="SSF56672">
    <property type="entry name" value="DNA/RNA polymerases"/>
    <property type="match status" value="1"/>
</dbReference>
<dbReference type="InterPro" id="IPR051320">
    <property type="entry name" value="Viral_Replic_Matur_Polypro"/>
</dbReference>
<dbReference type="CDD" id="cd00303">
    <property type="entry name" value="retropepsin_like"/>
    <property type="match status" value="1"/>
</dbReference>
<dbReference type="AlphaFoldDB" id="A0A2R6NR24"/>
<comment type="caution">
    <text evidence="2">The sequence shown here is derived from an EMBL/GenBank/DDBJ whole genome shotgun (WGS) entry which is preliminary data.</text>
</comment>
<reference evidence="2 3" key="1">
    <citation type="submission" date="2018-02" db="EMBL/GenBank/DDBJ databases">
        <title>Genome sequence of the basidiomycete white-rot fungus Phlebia centrifuga.</title>
        <authorList>
            <person name="Granchi Z."/>
            <person name="Peng M."/>
            <person name="de Vries R.P."/>
            <person name="Hilden K."/>
            <person name="Makela M.R."/>
            <person name="Grigoriev I."/>
            <person name="Riley R."/>
        </authorList>
    </citation>
    <scope>NUCLEOTIDE SEQUENCE [LARGE SCALE GENOMIC DNA]</scope>
    <source>
        <strain evidence="2 3">FBCC195</strain>
    </source>
</reference>
<dbReference type="CDD" id="cd01647">
    <property type="entry name" value="RT_LTR"/>
    <property type="match status" value="1"/>
</dbReference>
<sequence length="838" mass="94928">MDVGDRKTATLVNNGVKHPPVLTTGLLTPKVIQQFQIACQHHFNYRKVTDSDKVMTIAPLLQSLTVQLWYFSNQATLTTGTFVEFMSALRKRFLKKNWADNIRVKLLHSTQAKDDSFDAWVESLELSNALLMNTTAFFSDKHLCEHIESHAFEDLRNLAKTSEVIALADFQKFKEALSEADCKQRMDCAKRKREIESVLASHSRTVPFIPRSTPSSTGTPLYGGLSVGDNANTRCAGMLPKLTEGERKLLEQSKGCLKCRKVNTGQFAKACPNGFPNPANYRNLVTGKATVAAIANQPGAIENELVDISHVAVINSTSSTPSCVLTSDDEDWESDKYVQPPLTLPHIVWNARLHSPSSFENPIKMLINTGCTTVLICEDIVIQHNLYRHPLHKPFQYCMAFGAEVRSSSEKYRLCVSTPNFSWSSILVDAIIVPELCSPVLFGLPFYHINKLLIDPAHQMLVCPNGRDLLCPSPPIVHDVRNERQCRHDQRQEQHNQKILEQEKVTLESIMRETQHKDVIRELNLRFSINKHKTTPEPPPESVVTAIQRHIGEIALLDILAHKNKQMRSRFADCFPDDIPHVNKLPTDVYHRFRLKDPNAVISQKQYKCPKKYRKAWKTLLQQHLTVGCIRPSSSPHALPAFLIPKTNPVVLPCWVNNYRKLNSNTIPDVHPLPSIAEILSDCGKGQFFAKIDMTNSFFQTLVHPDDIPLTAVTAPFGFHEWTVMPQGCHNAPATHQRRMFNALREHIGSICHVYLDNIVIWSQTLEEHQKNVATILECLRKHKLYCLPRKTDLFCVSINFLGHYISANGIEADNKKVEKILDWPVPRSASDVRSFWV</sequence>
<dbReference type="EMBL" id="MLYV02000937">
    <property type="protein sequence ID" value="PSR75063.1"/>
    <property type="molecule type" value="Genomic_DNA"/>
</dbReference>
<keyword evidence="3" id="KW-1185">Reference proteome</keyword>
<dbReference type="InterPro" id="IPR043128">
    <property type="entry name" value="Rev_trsase/Diguanyl_cyclase"/>
</dbReference>
<evidence type="ECO:0000259" key="1">
    <source>
        <dbReference type="Pfam" id="PF00078"/>
    </source>
</evidence>
<gene>
    <name evidence="2" type="ORF">PHLCEN_2v9342</name>
</gene>
<name>A0A2R6NR24_9APHY</name>
<dbReference type="Gene3D" id="3.10.10.10">
    <property type="entry name" value="HIV Type 1 Reverse Transcriptase, subunit A, domain 1"/>
    <property type="match status" value="1"/>
</dbReference>
<dbReference type="InterPro" id="IPR000477">
    <property type="entry name" value="RT_dom"/>
</dbReference>
<dbReference type="PANTHER" id="PTHR33064:SF37">
    <property type="entry name" value="RIBONUCLEASE H"/>
    <property type="match status" value="1"/>
</dbReference>
<dbReference type="OrthoDB" id="2801433at2759"/>
<accession>A0A2R6NR24</accession>
<dbReference type="Gene3D" id="3.30.70.270">
    <property type="match status" value="1"/>
</dbReference>
<evidence type="ECO:0000313" key="3">
    <source>
        <dbReference type="Proteomes" id="UP000186601"/>
    </source>
</evidence>
<dbReference type="InterPro" id="IPR043502">
    <property type="entry name" value="DNA/RNA_pol_sf"/>
</dbReference>
<proteinExistence type="predicted"/>
<dbReference type="Proteomes" id="UP000186601">
    <property type="component" value="Unassembled WGS sequence"/>
</dbReference>
<organism evidence="2 3">
    <name type="scientific">Hermanssonia centrifuga</name>
    <dbReference type="NCBI Taxonomy" id="98765"/>
    <lineage>
        <taxon>Eukaryota</taxon>
        <taxon>Fungi</taxon>
        <taxon>Dikarya</taxon>
        <taxon>Basidiomycota</taxon>
        <taxon>Agaricomycotina</taxon>
        <taxon>Agaricomycetes</taxon>
        <taxon>Polyporales</taxon>
        <taxon>Meruliaceae</taxon>
        <taxon>Hermanssonia</taxon>
    </lineage>
</organism>
<evidence type="ECO:0000313" key="2">
    <source>
        <dbReference type="EMBL" id="PSR75063.1"/>
    </source>
</evidence>
<feature type="domain" description="Reverse transcriptase" evidence="1">
    <location>
        <begin position="657"/>
        <end position="806"/>
    </location>
</feature>
<dbReference type="PANTHER" id="PTHR33064">
    <property type="entry name" value="POL PROTEIN"/>
    <property type="match status" value="1"/>
</dbReference>